<protein>
    <submittedName>
        <fullName evidence="1">Uncharacterized protein</fullName>
    </submittedName>
</protein>
<dbReference type="InParanoid" id="A0A1Q5PTA3"/>
<dbReference type="AlphaFoldDB" id="A0A1Q5PTA3"/>
<gene>
    <name evidence="1" type="ORF">BSZ40_10725</name>
</gene>
<proteinExistence type="predicted"/>
<dbReference type="OrthoDB" id="3268833at2"/>
<comment type="caution">
    <text evidence="1">The sequence shown here is derived from an EMBL/GenBank/DDBJ whole genome shotgun (WGS) entry which is preliminary data.</text>
</comment>
<evidence type="ECO:0000313" key="2">
    <source>
        <dbReference type="Proteomes" id="UP000185612"/>
    </source>
</evidence>
<name>A0A1Q5PTA3_9ACTO</name>
<sequence>MNEEDLSVDYELAQRQCAQLHGEGTASLEASIAATEAWADRQTVERWGTEPGAIAFRLAYRDFLDRFVTHLKGDIAELNEFTSRLQAALRRFQNNEEELEMVVKDIVSDIAKKSEKGGFAPDDVPTDMLGISLPPNVRME</sequence>
<organism evidence="1 2">
    <name type="scientific">Buchananella hordeovulneris</name>
    <dbReference type="NCBI Taxonomy" id="52770"/>
    <lineage>
        <taxon>Bacteria</taxon>
        <taxon>Bacillati</taxon>
        <taxon>Actinomycetota</taxon>
        <taxon>Actinomycetes</taxon>
        <taxon>Actinomycetales</taxon>
        <taxon>Actinomycetaceae</taxon>
        <taxon>Buchananella</taxon>
    </lineage>
</organism>
<accession>A0A1Q5PTA3</accession>
<dbReference type="RefSeq" id="WP_073826272.1">
    <property type="nucleotide sequence ID" value="NZ_MQVS01000016.1"/>
</dbReference>
<evidence type="ECO:0000313" key="1">
    <source>
        <dbReference type="EMBL" id="OKL50756.1"/>
    </source>
</evidence>
<keyword evidence="2" id="KW-1185">Reference proteome</keyword>
<dbReference type="Proteomes" id="UP000185612">
    <property type="component" value="Unassembled WGS sequence"/>
</dbReference>
<dbReference type="EMBL" id="MQVS01000016">
    <property type="protein sequence ID" value="OKL50756.1"/>
    <property type="molecule type" value="Genomic_DNA"/>
</dbReference>
<reference evidence="2" key="1">
    <citation type="submission" date="2016-12" db="EMBL/GenBank/DDBJ databases">
        <authorList>
            <person name="Meng X."/>
        </authorList>
    </citation>
    <scope>NUCLEOTIDE SEQUENCE [LARGE SCALE GENOMIC DNA]</scope>
    <source>
        <strain evidence="2">DSM 20732</strain>
    </source>
</reference>